<feature type="domain" description="FAD/NAD(P)-binding" evidence="5">
    <location>
        <begin position="5"/>
        <end position="295"/>
    </location>
</feature>
<dbReference type="PRINTS" id="PR00368">
    <property type="entry name" value="FADPNR"/>
</dbReference>
<protein>
    <submittedName>
        <fullName evidence="6">FAD-dependent oxidoreductase</fullName>
    </submittedName>
</protein>
<evidence type="ECO:0000256" key="2">
    <source>
        <dbReference type="ARBA" id="ARBA00011738"/>
    </source>
</evidence>
<keyword evidence="7" id="KW-1185">Reference proteome</keyword>
<dbReference type="RefSeq" id="WP_155667546.1">
    <property type="nucleotide sequence ID" value="NZ_WOCA01000002.1"/>
</dbReference>
<dbReference type="Gene3D" id="3.50.50.60">
    <property type="entry name" value="FAD/NAD(P)-binding domain"/>
    <property type="match status" value="2"/>
</dbReference>
<proteinExistence type="predicted"/>
<reference evidence="6 7" key="1">
    <citation type="submission" date="2019-11" db="EMBL/GenBank/DDBJ databases">
        <authorList>
            <person name="Li X."/>
        </authorList>
    </citation>
    <scope>NUCLEOTIDE SEQUENCE [LARGE SCALE GENOMIC DNA]</scope>
    <source>
        <strain evidence="6 7">L9</strain>
    </source>
</reference>
<keyword evidence="3" id="KW-0285">Flavoprotein</keyword>
<dbReference type="PRINTS" id="PR00469">
    <property type="entry name" value="PNDRDTASEII"/>
</dbReference>
<dbReference type="InterPro" id="IPR036188">
    <property type="entry name" value="FAD/NAD-bd_sf"/>
</dbReference>
<organism evidence="6 7">
    <name type="scientific">Ornithinibacillus caprae</name>
    <dbReference type="NCBI Taxonomy" id="2678566"/>
    <lineage>
        <taxon>Bacteria</taxon>
        <taxon>Bacillati</taxon>
        <taxon>Bacillota</taxon>
        <taxon>Bacilli</taxon>
        <taxon>Bacillales</taxon>
        <taxon>Bacillaceae</taxon>
        <taxon>Ornithinibacillus</taxon>
    </lineage>
</organism>
<dbReference type="Proteomes" id="UP000469125">
    <property type="component" value="Unassembled WGS sequence"/>
</dbReference>
<gene>
    <name evidence="6" type="ORF">GMD78_04570</name>
</gene>
<sequence>MKKVKVLIIGGGPAGIAAAIWCQRLHVNHLLIESKSQLGGQLHQIKNEIIDYPGSHSKNGLELLNKLTSHVQSVSCNYKVKSTCINLNLKEKTVTITAENTEQYVQFEYLIIATGAAPKKLGIPGEQAMIDRGEIFSTSQDGHLYKDKVVAIVGGGDRALEGTNTLATNGAIVHLIHRSTHFRAREDLVNSIYSHPNVIVHTNANVERIFDNGQKVTAISINKNNTLHTESVDGLLIRIGTKANSEFIKDHVQADKNGIIGVDRFGQTTKDNVFAIGDVATFPPYTSISTAVGQAMQAVKRITLLDKFQRS</sequence>
<dbReference type="EMBL" id="WOCA01000002">
    <property type="protein sequence ID" value="MUK87674.1"/>
    <property type="molecule type" value="Genomic_DNA"/>
</dbReference>
<evidence type="ECO:0000313" key="7">
    <source>
        <dbReference type="Proteomes" id="UP000469125"/>
    </source>
</evidence>
<evidence type="ECO:0000256" key="1">
    <source>
        <dbReference type="ARBA" id="ARBA00001974"/>
    </source>
</evidence>
<accession>A0A6N8FHD8</accession>
<dbReference type="AlphaFoldDB" id="A0A6N8FHD8"/>
<dbReference type="Pfam" id="PF07992">
    <property type="entry name" value="Pyr_redox_2"/>
    <property type="match status" value="1"/>
</dbReference>
<evidence type="ECO:0000259" key="5">
    <source>
        <dbReference type="Pfam" id="PF07992"/>
    </source>
</evidence>
<evidence type="ECO:0000313" key="6">
    <source>
        <dbReference type="EMBL" id="MUK87674.1"/>
    </source>
</evidence>
<keyword evidence="4" id="KW-0560">Oxidoreductase</keyword>
<dbReference type="PANTHER" id="PTHR48105">
    <property type="entry name" value="THIOREDOXIN REDUCTASE 1-RELATED-RELATED"/>
    <property type="match status" value="1"/>
</dbReference>
<evidence type="ECO:0000256" key="4">
    <source>
        <dbReference type="ARBA" id="ARBA00023002"/>
    </source>
</evidence>
<comment type="subunit">
    <text evidence="2">Homodimer.</text>
</comment>
<name>A0A6N8FHD8_9BACI</name>
<comment type="cofactor">
    <cofactor evidence="1">
        <name>FAD</name>
        <dbReference type="ChEBI" id="CHEBI:57692"/>
    </cofactor>
</comment>
<evidence type="ECO:0000256" key="3">
    <source>
        <dbReference type="ARBA" id="ARBA00022630"/>
    </source>
</evidence>
<dbReference type="InterPro" id="IPR050097">
    <property type="entry name" value="Ferredoxin-NADP_redctase_2"/>
</dbReference>
<dbReference type="SUPFAM" id="SSF51905">
    <property type="entry name" value="FAD/NAD(P)-binding domain"/>
    <property type="match status" value="1"/>
</dbReference>
<comment type="caution">
    <text evidence="6">The sequence shown here is derived from an EMBL/GenBank/DDBJ whole genome shotgun (WGS) entry which is preliminary data.</text>
</comment>
<dbReference type="InterPro" id="IPR023753">
    <property type="entry name" value="FAD/NAD-binding_dom"/>
</dbReference>
<dbReference type="GO" id="GO:0016491">
    <property type="term" value="F:oxidoreductase activity"/>
    <property type="evidence" value="ECO:0007669"/>
    <property type="project" value="UniProtKB-KW"/>
</dbReference>